<reference evidence="2" key="1">
    <citation type="submission" date="2014-11" db="EMBL/GenBank/DDBJ databases">
        <authorList>
            <person name="Otto D Thomas"/>
            <person name="Naeem Raeece"/>
        </authorList>
    </citation>
    <scope>NUCLEOTIDE SEQUENCE</scope>
</reference>
<evidence type="ECO:0000313" key="2">
    <source>
        <dbReference type="EMBL" id="CEM28835.1"/>
    </source>
</evidence>
<dbReference type="VEuPathDB" id="CryptoDB:Cvel_21836"/>
<sequence>MGCVASSVPLPPGGAPSTPLPVPGQQLWTKSASQCSGWSGHQYRFNYNGAPLAWFDGKGDHFLEFAIGHEETNAFPNGLKGPSGRDTVQLQLLVEFAANDPRSLDVHVNGHFVGRCCVETTGSWTKAQKFEYGAVEIFRGSPVVLRLSCKHQNFPHVGSVALVWPEKKTCRWSE</sequence>
<name>A0A0G4GGR3_9ALVE</name>
<feature type="compositionally biased region" description="Pro residues" evidence="1">
    <location>
        <begin position="9"/>
        <end position="22"/>
    </location>
</feature>
<gene>
    <name evidence="2" type="ORF">Cvel_21836</name>
</gene>
<feature type="region of interest" description="Disordered" evidence="1">
    <location>
        <begin position="1"/>
        <end position="23"/>
    </location>
</feature>
<accession>A0A0G4GGR3</accession>
<evidence type="ECO:0000256" key="1">
    <source>
        <dbReference type="SAM" id="MobiDB-lite"/>
    </source>
</evidence>
<proteinExistence type="predicted"/>
<dbReference type="EMBL" id="CDMZ01001198">
    <property type="protein sequence ID" value="CEM28835.1"/>
    <property type="molecule type" value="Genomic_DNA"/>
</dbReference>
<organism evidence="2">
    <name type="scientific">Chromera velia CCMP2878</name>
    <dbReference type="NCBI Taxonomy" id="1169474"/>
    <lineage>
        <taxon>Eukaryota</taxon>
        <taxon>Sar</taxon>
        <taxon>Alveolata</taxon>
        <taxon>Colpodellida</taxon>
        <taxon>Chromeraceae</taxon>
        <taxon>Chromera</taxon>
    </lineage>
</organism>
<dbReference type="AlphaFoldDB" id="A0A0G4GGR3"/>
<protein>
    <submittedName>
        <fullName evidence="2">Uncharacterized protein</fullName>
    </submittedName>
</protein>